<dbReference type="Proteomes" id="UP000037784">
    <property type="component" value="Unassembled WGS sequence"/>
</dbReference>
<keyword evidence="2" id="KW-1185">Reference proteome</keyword>
<dbReference type="EMBL" id="BBZA01000034">
    <property type="protein sequence ID" value="GAP62171.1"/>
    <property type="molecule type" value="Genomic_DNA"/>
</dbReference>
<comment type="caution">
    <text evidence="1">The sequence shown here is derived from an EMBL/GenBank/DDBJ whole genome shotgun (WGS) entry which is preliminary data.</text>
</comment>
<name>A0A0M8K760_9CHLR</name>
<dbReference type="AlphaFoldDB" id="A0A0M8K760"/>
<evidence type="ECO:0000313" key="2">
    <source>
        <dbReference type="Proteomes" id="UP000037784"/>
    </source>
</evidence>
<organism evidence="1 2">
    <name type="scientific">Ardenticatena maritima</name>
    <dbReference type="NCBI Taxonomy" id="872965"/>
    <lineage>
        <taxon>Bacteria</taxon>
        <taxon>Bacillati</taxon>
        <taxon>Chloroflexota</taxon>
        <taxon>Ardenticatenia</taxon>
        <taxon>Ardenticatenales</taxon>
        <taxon>Ardenticatenaceae</taxon>
        <taxon>Ardenticatena</taxon>
    </lineage>
</organism>
<protein>
    <submittedName>
        <fullName evidence="1">Uncharacterized protein</fullName>
    </submittedName>
</protein>
<reference evidence="1 2" key="1">
    <citation type="journal article" date="2015" name="Genome Announc.">
        <title>Draft Genome Sequence of a Heterotrophic Facultative Anaerobic Thermophilic Bacterium, Ardenticatena maritima Strain 110ST.</title>
        <authorList>
            <person name="Kawaichi S."/>
            <person name="Yoshida T."/>
            <person name="Sako Y."/>
            <person name="Nakamura R."/>
        </authorList>
    </citation>
    <scope>NUCLEOTIDE SEQUENCE [LARGE SCALE GENOMIC DNA]</scope>
    <source>
        <strain evidence="1 2">110S</strain>
    </source>
</reference>
<gene>
    <name evidence="1" type="ORF">ARMA_0594</name>
</gene>
<reference evidence="2" key="2">
    <citation type="submission" date="2015-08" db="EMBL/GenBank/DDBJ databases">
        <title>Draft Genome Sequence of a Heterotrophic Facultative Anaerobic Bacterium Ardenticatena maritima Strain 110S.</title>
        <authorList>
            <person name="Kawaichi S."/>
            <person name="Yoshida T."/>
            <person name="Sako Y."/>
            <person name="Nakamura R."/>
        </authorList>
    </citation>
    <scope>NUCLEOTIDE SEQUENCE [LARGE SCALE GENOMIC DNA]</scope>
    <source>
        <strain evidence="2">110S</strain>
    </source>
</reference>
<proteinExistence type="predicted"/>
<accession>A0A0M8K760</accession>
<sequence>MSKRGTVWVMQMAGACAKLTQARRPCYNERITSASLSGALFV</sequence>
<dbReference type="InParanoid" id="A0A0M8K760"/>
<evidence type="ECO:0000313" key="1">
    <source>
        <dbReference type="EMBL" id="GAP62171.1"/>
    </source>
</evidence>
<dbReference type="PROSITE" id="PS51257">
    <property type="entry name" value="PROKAR_LIPOPROTEIN"/>
    <property type="match status" value="1"/>
</dbReference>